<sequence>MSRKCVNNPDQFCYVCGDVTFASQRRSITPLITKAYQLYFGCKLGDQDKQWAPHICCNTCASSLRSWLNGKKRSMRFAVPMVRREPTNHINDCYFCMIPCKKKSVINYPNIPSVMRPVPHSDENPIPKPPESYTCESENESDHGDRVIRQEEDMPSTSRDPDFIPSTSCHQPHKITQSELNDLVRDLELPKCKAELLGSRLQQWNLLEDDVSVCVFRKRHKDLEPFFNMENNLVFCSNINGLLAALNINYNPEEWRLFEFKGSYAVHMKESYDNMKYLLTCIKYDEHQWHICGDLKVVALLLGLQLGYTKFCCFLCELDSRAKALHYTRQNWPVRQFLEPVDSKKNLLPPLHIKLGLMKNFVKALDRDGSAFKYLRQKFPKLSEAKVKEGIFVGPQIRNILKDTQFENTITGIEKTAWNDFRLVVTNFLGNRKADNYKAVVKNMLSSYQKMGCNMSLKIHFLHSHLDFFPDNCGAVSDEHGERFHQDISTMEKRYQGKWNPSMFADYCWTLGRDAPETIHKRTAKRQRI</sequence>
<feature type="region of interest" description="Disordered" evidence="1">
    <location>
        <begin position="116"/>
        <end position="160"/>
    </location>
</feature>
<comment type="caution">
    <text evidence="2">The sequence shown here is derived from an EMBL/GenBank/DDBJ whole genome shotgun (WGS) entry which is preliminary data.</text>
</comment>
<evidence type="ECO:0000313" key="3">
    <source>
        <dbReference type="Proteomes" id="UP001152888"/>
    </source>
</evidence>
<proteinExistence type="predicted"/>
<evidence type="ECO:0000256" key="1">
    <source>
        <dbReference type="SAM" id="MobiDB-lite"/>
    </source>
</evidence>
<dbReference type="AlphaFoldDB" id="A0A9P0PMY6"/>
<gene>
    <name evidence="2" type="ORF">ACAOBT_LOCUS17673</name>
</gene>
<evidence type="ECO:0000313" key="2">
    <source>
        <dbReference type="EMBL" id="CAH1987112.1"/>
    </source>
</evidence>
<dbReference type="OrthoDB" id="6729334at2759"/>
<protein>
    <submittedName>
        <fullName evidence="2">Uncharacterized protein</fullName>
    </submittedName>
</protein>
<dbReference type="Proteomes" id="UP001152888">
    <property type="component" value="Unassembled WGS sequence"/>
</dbReference>
<dbReference type="PANTHER" id="PTHR46114">
    <property type="entry name" value="APPLE DOMAIN-CONTAINING PROTEIN"/>
    <property type="match status" value="1"/>
</dbReference>
<dbReference type="EMBL" id="CAKOFQ010007011">
    <property type="protein sequence ID" value="CAH1987112.1"/>
    <property type="molecule type" value="Genomic_DNA"/>
</dbReference>
<organism evidence="2 3">
    <name type="scientific">Acanthoscelides obtectus</name>
    <name type="common">Bean weevil</name>
    <name type="synonym">Bruchus obtectus</name>
    <dbReference type="NCBI Taxonomy" id="200917"/>
    <lineage>
        <taxon>Eukaryota</taxon>
        <taxon>Metazoa</taxon>
        <taxon>Ecdysozoa</taxon>
        <taxon>Arthropoda</taxon>
        <taxon>Hexapoda</taxon>
        <taxon>Insecta</taxon>
        <taxon>Pterygota</taxon>
        <taxon>Neoptera</taxon>
        <taxon>Endopterygota</taxon>
        <taxon>Coleoptera</taxon>
        <taxon>Polyphaga</taxon>
        <taxon>Cucujiformia</taxon>
        <taxon>Chrysomeloidea</taxon>
        <taxon>Chrysomelidae</taxon>
        <taxon>Bruchinae</taxon>
        <taxon>Bruchini</taxon>
        <taxon>Acanthoscelides</taxon>
    </lineage>
</organism>
<reference evidence="2" key="1">
    <citation type="submission" date="2022-03" db="EMBL/GenBank/DDBJ databases">
        <authorList>
            <person name="Sayadi A."/>
        </authorList>
    </citation>
    <scope>NUCLEOTIDE SEQUENCE</scope>
</reference>
<dbReference type="PANTHER" id="PTHR46114:SF1">
    <property type="entry name" value="ZAD DOMAIN-CONTAINING PROTEIN"/>
    <property type="match status" value="1"/>
</dbReference>
<feature type="compositionally biased region" description="Basic and acidic residues" evidence="1">
    <location>
        <begin position="140"/>
        <end position="152"/>
    </location>
</feature>
<keyword evidence="3" id="KW-1185">Reference proteome</keyword>
<name>A0A9P0PMY6_ACAOB</name>
<accession>A0A9P0PMY6</accession>